<dbReference type="EC" id="3.1.26.3" evidence="8"/>
<dbReference type="InterPro" id="IPR014720">
    <property type="entry name" value="dsRBD_dom"/>
</dbReference>
<dbReference type="GO" id="GO:0004525">
    <property type="term" value="F:ribonuclease III activity"/>
    <property type="evidence" value="ECO:0007669"/>
    <property type="project" value="UniProtKB-UniRule"/>
</dbReference>
<comment type="subunit">
    <text evidence="8">Homodimer.</text>
</comment>
<evidence type="ECO:0000256" key="4">
    <source>
        <dbReference type="ARBA" id="ARBA00022722"/>
    </source>
</evidence>
<feature type="active site" evidence="8">
    <location>
        <position position="132"/>
    </location>
</feature>
<proteinExistence type="inferred from homology"/>
<dbReference type="PANTHER" id="PTHR11207:SF0">
    <property type="entry name" value="RIBONUCLEASE 3"/>
    <property type="match status" value="1"/>
</dbReference>
<feature type="binding site" evidence="8">
    <location>
        <position position="58"/>
    </location>
    <ligand>
        <name>Mg(2+)</name>
        <dbReference type="ChEBI" id="CHEBI:18420"/>
    </ligand>
</feature>
<evidence type="ECO:0000256" key="2">
    <source>
        <dbReference type="ARBA" id="ARBA00010183"/>
    </source>
</evidence>
<dbReference type="SUPFAM" id="SSF54768">
    <property type="entry name" value="dsRNA-binding domain-like"/>
    <property type="match status" value="1"/>
</dbReference>
<dbReference type="AlphaFoldDB" id="A0A2Z5IRE2"/>
<dbReference type="PROSITE" id="PS50137">
    <property type="entry name" value="DS_RBD"/>
    <property type="match status" value="1"/>
</dbReference>
<comment type="cofactor">
    <cofactor evidence="8">
        <name>Mg(2+)</name>
        <dbReference type="ChEBI" id="CHEBI:18420"/>
    </cofactor>
</comment>
<feature type="binding site" evidence="8">
    <location>
        <position position="129"/>
    </location>
    <ligand>
        <name>Mg(2+)</name>
        <dbReference type="ChEBI" id="CHEBI:18420"/>
    </ligand>
</feature>
<gene>
    <name evidence="8 11" type="primary">rnc</name>
    <name evidence="11" type="ORF">DA803_03020</name>
</gene>
<keyword evidence="3 8" id="KW-0507">mRNA processing</keyword>
<dbReference type="CDD" id="cd10845">
    <property type="entry name" value="DSRM_RNAse_III_family"/>
    <property type="match status" value="1"/>
</dbReference>
<accession>A0A2Z5IRE2</accession>
<evidence type="ECO:0000256" key="5">
    <source>
        <dbReference type="ARBA" id="ARBA00022759"/>
    </source>
</evidence>
<dbReference type="HAMAP" id="MF_00104">
    <property type="entry name" value="RNase_III"/>
    <property type="match status" value="1"/>
</dbReference>
<dbReference type="GO" id="GO:0010468">
    <property type="term" value="P:regulation of gene expression"/>
    <property type="evidence" value="ECO:0007669"/>
    <property type="project" value="TreeGrafter"/>
</dbReference>
<dbReference type="Pfam" id="PF14622">
    <property type="entry name" value="Ribonucleas_3_3"/>
    <property type="match status" value="1"/>
</dbReference>
<keyword evidence="4 8" id="KW-0540">Nuclease</keyword>
<reference evidence="11 12" key="1">
    <citation type="submission" date="2018-05" db="EMBL/GenBank/DDBJ databases">
        <title>Annotation of the Mycoplasma phocidae genome.</title>
        <authorList>
            <person name="Brown D.R."/>
            <person name="Kutish G.F."/>
            <person name="Frasca S.Jr."/>
        </authorList>
    </citation>
    <scope>NUCLEOTIDE SEQUENCE [LARGE SCALE GENOMIC DNA]</scope>
    <source>
        <strain evidence="11 12">105</strain>
    </source>
</reference>
<dbReference type="SMART" id="SM00535">
    <property type="entry name" value="RIBOc"/>
    <property type="match status" value="1"/>
</dbReference>
<dbReference type="OrthoDB" id="9805026at2"/>
<evidence type="ECO:0000259" key="10">
    <source>
        <dbReference type="PROSITE" id="PS50142"/>
    </source>
</evidence>
<keyword evidence="7 8" id="KW-0694">RNA-binding</keyword>
<evidence type="ECO:0000256" key="8">
    <source>
        <dbReference type="HAMAP-Rule" id="MF_00104"/>
    </source>
</evidence>
<keyword evidence="6 8" id="KW-0378">Hydrolase</keyword>
<dbReference type="SUPFAM" id="SSF69065">
    <property type="entry name" value="RNase III domain-like"/>
    <property type="match status" value="1"/>
</dbReference>
<dbReference type="GO" id="GO:0005737">
    <property type="term" value="C:cytoplasm"/>
    <property type="evidence" value="ECO:0007669"/>
    <property type="project" value="UniProtKB-SubCell"/>
</dbReference>
<dbReference type="GO" id="GO:0008033">
    <property type="term" value="P:tRNA processing"/>
    <property type="evidence" value="ECO:0007669"/>
    <property type="project" value="UniProtKB-KW"/>
</dbReference>
<keyword evidence="8" id="KW-0479">Metal-binding</keyword>
<evidence type="ECO:0000313" key="12">
    <source>
        <dbReference type="Proteomes" id="UP000252477"/>
    </source>
</evidence>
<evidence type="ECO:0000259" key="9">
    <source>
        <dbReference type="PROSITE" id="PS50137"/>
    </source>
</evidence>
<comment type="catalytic activity">
    <reaction evidence="1 8">
        <text>Endonucleolytic cleavage to 5'-phosphomonoester.</text>
        <dbReference type="EC" id="3.1.26.3"/>
    </reaction>
</comment>
<keyword evidence="8" id="KW-0698">rRNA processing</keyword>
<evidence type="ECO:0000256" key="1">
    <source>
        <dbReference type="ARBA" id="ARBA00000109"/>
    </source>
</evidence>
<dbReference type="Gene3D" id="3.30.160.20">
    <property type="match status" value="1"/>
</dbReference>
<keyword evidence="8" id="KW-0819">tRNA processing</keyword>
<feature type="domain" description="RNase III" evidence="10">
    <location>
        <begin position="12"/>
        <end position="143"/>
    </location>
</feature>
<dbReference type="PROSITE" id="PS50142">
    <property type="entry name" value="RNASE_3_2"/>
    <property type="match status" value="1"/>
</dbReference>
<protein>
    <recommendedName>
        <fullName evidence="8">Ribonuclease 3</fullName>
        <ecNumber evidence="8">3.1.26.3</ecNumber>
    </recommendedName>
    <alternativeName>
        <fullName evidence="8">Ribonuclease III</fullName>
        <shortName evidence="8">RNase III</shortName>
    </alternativeName>
</protein>
<comment type="similarity">
    <text evidence="2">Belongs to the ribonuclease III family.</text>
</comment>
<evidence type="ECO:0000256" key="7">
    <source>
        <dbReference type="ARBA" id="ARBA00022884"/>
    </source>
</evidence>
<dbReference type="Gene3D" id="1.10.1520.10">
    <property type="entry name" value="Ribonuclease III domain"/>
    <property type="match status" value="1"/>
</dbReference>
<dbReference type="RefSeq" id="WP_114191135.1">
    <property type="nucleotide sequence ID" value="NZ_CP029295.1"/>
</dbReference>
<keyword evidence="8" id="KW-0963">Cytoplasm</keyword>
<dbReference type="InterPro" id="IPR011907">
    <property type="entry name" value="RNase_III"/>
</dbReference>
<dbReference type="InterPro" id="IPR000999">
    <property type="entry name" value="RNase_III_dom"/>
</dbReference>
<dbReference type="CDD" id="cd00593">
    <property type="entry name" value="RIBOc"/>
    <property type="match status" value="1"/>
</dbReference>
<dbReference type="PANTHER" id="PTHR11207">
    <property type="entry name" value="RIBONUCLEASE III"/>
    <property type="match status" value="1"/>
</dbReference>
<dbReference type="InterPro" id="IPR036389">
    <property type="entry name" value="RNase_III_sf"/>
</dbReference>
<keyword evidence="8" id="KW-0699">rRNA-binding</keyword>
<keyword evidence="8" id="KW-0460">Magnesium</keyword>
<evidence type="ECO:0000256" key="3">
    <source>
        <dbReference type="ARBA" id="ARBA00022664"/>
    </source>
</evidence>
<dbReference type="GO" id="GO:0046872">
    <property type="term" value="F:metal ion binding"/>
    <property type="evidence" value="ECO:0007669"/>
    <property type="project" value="UniProtKB-KW"/>
</dbReference>
<dbReference type="GO" id="GO:0006397">
    <property type="term" value="P:mRNA processing"/>
    <property type="evidence" value="ECO:0007669"/>
    <property type="project" value="UniProtKB-UniRule"/>
</dbReference>
<dbReference type="KEGG" id="mpho:DA803_03020"/>
<keyword evidence="12" id="KW-1185">Reference proteome</keyword>
<comment type="function">
    <text evidence="8">Digests double-stranded RNA. Involved in the processing of primary rRNA transcript to yield the immediate precursors to the large and small rRNAs (23S and 16S). Processes some mRNAs, and tRNAs when they are encoded in the rRNA operon. Processes pre-crRNA and tracrRNA of type II CRISPR loci if present in the organism.</text>
</comment>
<dbReference type="Pfam" id="PF00035">
    <property type="entry name" value="dsrm"/>
    <property type="match status" value="1"/>
</dbReference>
<dbReference type="EMBL" id="CP029295">
    <property type="protein sequence ID" value="AXE61041.1"/>
    <property type="molecule type" value="Genomic_DNA"/>
</dbReference>
<dbReference type="GO" id="GO:0003725">
    <property type="term" value="F:double-stranded RNA binding"/>
    <property type="evidence" value="ECO:0007669"/>
    <property type="project" value="TreeGrafter"/>
</dbReference>
<dbReference type="GO" id="GO:0006364">
    <property type="term" value="P:rRNA processing"/>
    <property type="evidence" value="ECO:0007669"/>
    <property type="project" value="UniProtKB-UniRule"/>
</dbReference>
<dbReference type="GO" id="GO:0019843">
    <property type="term" value="F:rRNA binding"/>
    <property type="evidence" value="ECO:0007669"/>
    <property type="project" value="UniProtKB-KW"/>
</dbReference>
<keyword evidence="5 8" id="KW-0255">Endonuclease</keyword>
<organism evidence="11 12">
    <name type="scientific">[Mycoplasma] phocae</name>
    <dbReference type="NCBI Taxonomy" id="142651"/>
    <lineage>
        <taxon>Bacteria</taxon>
        <taxon>Bacillati</taxon>
        <taxon>Mycoplasmatota</taxon>
        <taxon>Mycoplasmoidales</taxon>
        <taxon>Metamycoplasmataceae</taxon>
        <taxon>Metamycoplasma</taxon>
    </lineage>
</organism>
<comment type="subcellular location">
    <subcellularLocation>
        <location evidence="8">Cytoplasm</location>
    </subcellularLocation>
</comment>
<name>A0A2Z5IRE2_9BACT</name>
<evidence type="ECO:0000256" key="6">
    <source>
        <dbReference type="ARBA" id="ARBA00022801"/>
    </source>
</evidence>
<feature type="binding site" evidence="8">
    <location>
        <position position="132"/>
    </location>
    <ligand>
        <name>Mg(2+)</name>
        <dbReference type="ChEBI" id="CHEBI:18420"/>
    </ligand>
</feature>
<feature type="active site" evidence="8">
    <location>
        <position position="62"/>
    </location>
</feature>
<dbReference type="SMART" id="SM00358">
    <property type="entry name" value="DSRM"/>
    <property type="match status" value="1"/>
</dbReference>
<sequence length="232" mass="26791">MKNYNSTFEIKIKEALKKWKFDNNNSLEEKDYEIFYRAFTHKTYSNEHKNIKNYQYLEFLGDTVLQFTVSDIIFRNFPNFNEGDATALRSSIVDKKNLGQWSAKMGLPLLIRASRNAFINGKNIKTDSDIFESLIAAIYLVFGFEKTYDFISNLLKSEIKTFSKKSLKDSKSKFQELIQGSGNNRIEYETYAIENSLFRSNVFVNEMKYGSGVGKSKKEAEKNAALDALTKV</sequence>
<dbReference type="NCBIfam" id="TIGR02191">
    <property type="entry name" value="RNaseIII"/>
    <property type="match status" value="1"/>
</dbReference>
<dbReference type="Proteomes" id="UP000252477">
    <property type="component" value="Chromosome"/>
</dbReference>
<evidence type="ECO:0000313" key="11">
    <source>
        <dbReference type="EMBL" id="AXE61041.1"/>
    </source>
</evidence>
<feature type="domain" description="DRBM" evidence="9">
    <location>
        <begin position="169"/>
        <end position="232"/>
    </location>
</feature>